<feature type="compositionally biased region" description="Basic and acidic residues" evidence="1">
    <location>
        <begin position="362"/>
        <end position="385"/>
    </location>
</feature>
<feature type="compositionally biased region" description="Basic and acidic residues" evidence="1">
    <location>
        <begin position="148"/>
        <end position="157"/>
    </location>
</feature>
<feature type="region of interest" description="Disordered" evidence="1">
    <location>
        <begin position="1"/>
        <end position="48"/>
    </location>
</feature>
<feature type="compositionally biased region" description="Low complexity" evidence="1">
    <location>
        <begin position="1"/>
        <end position="24"/>
    </location>
</feature>
<dbReference type="Pfam" id="PF12550">
    <property type="entry name" value="GCR1_C"/>
    <property type="match status" value="2"/>
</dbReference>
<protein>
    <recommendedName>
        <fullName evidence="2">Transcription activator GCR1-like domain-containing protein</fullName>
    </recommendedName>
</protein>
<gene>
    <name evidence="3" type="ORF">EMPS_03869</name>
</gene>
<comment type="caution">
    <text evidence="3">The sequence shown here is derived from an EMBL/GenBank/DDBJ whole genome shotgun (WGS) entry which is preliminary data.</text>
</comment>
<evidence type="ECO:0000256" key="1">
    <source>
        <dbReference type="SAM" id="MobiDB-lite"/>
    </source>
</evidence>
<name>A0A9P3H7E0_9FUNG</name>
<dbReference type="InterPro" id="IPR022210">
    <property type="entry name" value="TF_GCR1-like"/>
</dbReference>
<organism evidence="3 4">
    <name type="scientific">Entomortierella parvispora</name>
    <dbReference type="NCBI Taxonomy" id="205924"/>
    <lineage>
        <taxon>Eukaryota</taxon>
        <taxon>Fungi</taxon>
        <taxon>Fungi incertae sedis</taxon>
        <taxon>Mucoromycota</taxon>
        <taxon>Mortierellomycotina</taxon>
        <taxon>Mortierellomycetes</taxon>
        <taxon>Mortierellales</taxon>
        <taxon>Mortierellaceae</taxon>
        <taxon>Entomortierella</taxon>
    </lineage>
</organism>
<reference evidence="3" key="2">
    <citation type="journal article" date="2022" name="Microbiol. Resour. Announc.">
        <title>Whole-Genome Sequence of Entomortierella parvispora E1425, a Mucoromycotan Fungus Associated with Burkholderiaceae-Related Endosymbiotic Bacteria.</title>
        <authorList>
            <person name="Herlambang A."/>
            <person name="Guo Y."/>
            <person name="Takashima Y."/>
            <person name="Narisawa K."/>
            <person name="Ohta H."/>
            <person name="Nishizawa T."/>
        </authorList>
    </citation>
    <scope>NUCLEOTIDE SEQUENCE</scope>
    <source>
        <strain evidence="3">E1425</strain>
    </source>
</reference>
<dbReference type="PANTHER" id="PTHR37784:SF4">
    <property type="entry name" value="TRANSCRIPTION FACTOR-LIKE PROTEIN EUC1"/>
    <property type="match status" value="1"/>
</dbReference>
<dbReference type="GO" id="GO:0000981">
    <property type="term" value="F:DNA-binding transcription factor activity, RNA polymerase II-specific"/>
    <property type="evidence" value="ECO:0007669"/>
    <property type="project" value="TreeGrafter"/>
</dbReference>
<dbReference type="GO" id="GO:0060963">
    <property type="term" value="P:positive regulation of ribosomal protein gene transcription by RNA polymerase II"/>
    <property type="evidence" value="ECO:0007669"/>
    <property type="project" value="TreeGrafter"/>
</dbReference>
<dbReference type="GO" id="GO:0000978">
    <property type="term" value="F:RNA polymerase II cis-regulatory region sequence-specific DNA binding"/>
    <property type="evidence" value="ECO:0007669"/>
    <property type="project" value="TreeGrafter"/>
</dbReference>
<feature type="domain" description="Transcription activator GCR1-like" evidence="2">
    <location>
        <begin position="267"/>
        <end position="345"/>
    </location>
</feature>
<feature type="compositionally biased region" description="Polar residues" evidence="1">
    <location>
        <begin position="386"/>
        <end position="396"/>
    </location>
</feature>
<evidence type="ECO:0000259" key="2">
    <source>
        <dbReference type="Pfam" id="PF12550"/>
    </source>
</evidence>
<keyword evidence="4" id="KW-1185">Reference proteome</keyword>
<evidence type="ECO:0000313" key="3">
    <source>
        <dbReference type="EMBL" id="GJJ71519.1"/>
    </source>
</evidence>
<dbReference type="EMBL" id="BQFW01000005">
    <property type="protein sequence ID" value="GJJ71519.1"/>
    <property type="molecule type" value="Genomic_DNA"/>
</dbReference>
<dbReference type="OrthoDB" id="428577at2759"/>
<accession>A0A9P3H7E0</accession>
<dbReference type="Proteomes" id="UP000827284">
    <property type="component" value="Unassembled WGS sequence"/>
</dbReference>
<reference evidence="3" key="1">
    <citation type="submission" date="2021-11" db="EMBL/GenBank/DDBJ databases">
        <authorList>
            <person name="Herlambang A."/>
            <person name="Guo Y."/>
            <person name="Takashima Y."/>
            <person name="Nishizawa T."/>
        </authorList>
    </citation>
    <scope>NUCLEOTIDE SEQUENCE</scope>
    <source>
        <strain evidence="3">E1425</strain>
    </source>
</reference>
<feature type="region of interest" description="Disordered" evidence="1">
    <location>
        <begin position="360"/>
        <end position="400"/>
    </location>
</feature>
<feature type="region of interest" description="Disordered" evidence="1">
    <location>
        <begin position="124"/>
        <end position="197"/>
    </location>
</feature>
<feature type="compositionally biased region" description="Low complexity" evidence="1">
    <location>
        <begin position="124"/>
        <end position="144"/>
    </location>
</feature>
<dbReference type="PANTHER" id="PTHR37784">
    <property type="entry name" value="PROTEIN MSN1"/>
    <property type="match status" value="1"/>
</dbReference>
<proteinExistence type="predicted"/>
<dbReference type="InterPro" id="IPR052146">
    <property type="entry name" value="HOT1"/>
</dbReference>
<feature type="compositionally biased region" description="Polar residues" evidence="1">
    <location>
        <begin position="171"/>
        <end position="183"/>
    </location>
</feature>
<sequence length="551" mass="61627">MIGSFHFPSSSSGQSSGSANGHANAYISKRHEESPSEDETETKKRAARAATLPKEDKGLIYWEDWCNENELSKTPTLETVMLYAKEFVAPLEERMEILSRHNPTVSRLNGIRDFMVPLAKLVERSSQSVSEQSSPTTFSKPTSSWRSKGKEVVRSRDLSTAASPPMEDTSVDSTPDRTQSLPVASTLPAAPPVSRTRQPTEIMTAVQVAAKPTKTVEPVSNRGNGSNDAQSDYSQFKAHEFLEPPVSGKGKGGFVGRPPSSTTVTTYRLNPRVITVPDVLQEWRFGFEGGPSIQSLYRKFGSKWKFTGDGFRFSSRAAIVREYVRLVRKQGESDEEAIRSLEHARNGHSITTFYQSLVAQRRAPEGDDTPREKIQRSSSLEDHSSTRSTPTNSIHQQGIIPVIKKRKRVSHANDTSAYEGPVRAVTSRSRSSVHQVKFPFPVHNLDSVADVWKEWTEGWEDEPAIEHLVEIHGPAWEEKIFSAEYFKTFHNNSRLVRTIREAVLKGAVGSHEEAVEMLERARKSDPLAKFFGSRAYNSVLSSWDFNTRRTT</sequence>
<dbReference type="AlphaFoldDB" id="A0A9P3H7E0"/>
<feature type="domain" description="Transcription activator GCR1-like" evidence="2">
    <location>
        <begin position="443"/>
        <end position="522"/>
    </location>
</feature>
<evidence type="ECO:0000313" key="4">
    <source>
        <dbReference type="Proteomes" id="UP000827284"/>
    </source>
</evidence>